<dbReference type="GO" id="GO:0000049">
    <property type="term" value="F:tRNA binding"/>
    <property type="evidence" value="ECO:0007669"/>
    <property type="project" value="UniProtKB-UniRule"/>
</dbReference>
<comment type="caution">
    <text evidence="7">Lacks conserved residue(s) required for the propagation of feature annotation.</text>
</comment>
<comment type="function">
    <text evidence="7">Catalyzes the 2'-O methylation of guanosine at position 18 in tRNA.</text>
</comment>
<keyword evidence="2 7" id="KW-0489">Methyltransferase</keyword>
<dbReference type="PANTHER" id="PTHR43453:SF1">
    <property type="entry name" value="TRNA_RRNA METHYLTRANSFERASE SPOU TYPE DOMAIN-CONTAINING PROTEIN"/>
    <property type="match status" value="1"/>
</dbReference>
<dbReference type="AlphaFoldDB" id="A0A517QPN9"/>
<evidence type="ECO:0000256" key="4">
    <source>
        <dbReference type="ARBA" id="ARBA00022691"/>
    </source>
</evidence>
<feature type="domain" description="tRNA/rRNA methyltransferase SpoU type" evidence="8">
    <location>
        <begin position="35"/>
        <end position="178"/>
    </location>
</feature>
<dbReference type="Proteomes" id="UP000315724">
    <property type="component" value="Chromosome"/>
</dbReference>
<comment type="catalytic activity">
    <reaction evidence="7">
        <text>guanosine(18) in tRNA + S-adenosyl-L-methionine = 2'-O-methylguanosine(18) in tRNA + S-adenosyl-L-homocysteine + H(+)</text>
        <dbReference type="Rhea" id="RHEA:20077"/>
        <dbReference type="Rhea" id="RHEA-COMP:10190"/>
        <dbReference type="Rhea" id="RHEA-COMP:10192"/>
        <dbReference type="ChEBI" id="CHEBI:15378"/>
        <dbReference type="ChEBI" id="CHEBI:57856"/>
        <dbReference type="ChEBI" id="CHEBI:59789"/>
        <dbReference type="ChEBI" id="CHEBI:74269"/>
        <dbReference type="ChEBI" id="CHEBI:74445"/>
        <dbReference type="EC" id="2.1.1.34"/>
    </reaction>
</comment>
<dbReference type="InterPro" id="IPR029026">
    <property type="entry name" value="tRNA_m1G_MTases_N"/>
</dbReference>
<proteinExistence type="inferred from homology"/>
<accession>A0A517QPN9</accession>
<dbReference type="SUPFAM" id="SSF75217">
    <property type="entry name" value="alpha/beta knot"/>
    <property type="match status" value="1"/>
</dbReference>
<evidence type="ECO:0000256" key="5">
    <source>
        <dbReference type="ARBA" id="ARBA00022694"/>
    </source>
</evidence>
<protein>
    <recommendedName>
        <fullName evidence="7">tRNA (guanosine(18)-2'-O)-methyltransferase</fullName>
        <ecNumber evidence="7">2.1.1.34</ecNumber>
    </recommendedName>
    <alternativeName>
        <fullName evidence="7">tRNA [Gm18] methyltransferase</fullName>
    </alternativeName>
</protein>
<evidence type="ECO:0000256" key="7">
    <source>
        <dbReference type="HAMAP-Rule" id="MF_02060"/>
    </source>
</evidence>
<name>A0A517QPN9_9PLAN</name>
<reference evidence="9 10" key="1">
    <citation type="submission" date="2019-02" db="EMBL/GenBank/DDBJ databases">
        <title>Deep-cultivation of Planctomycetes and their phenomic and genomic characterization uncovers novel biology.</title>
        <authorList>
            <person name="Wiegand S."/>
            <person name="Jogler M."/>
            <person name="Boedeker C."/>
            <person name="Pinto D."/>
            <person name="Vollmers J."/>
            <person name="Rivas-Marin E."/>
            <person name="Kohn T."/>
            <person name="Peeters S.H."/>
            <person name="Heuer A."/>
            <person name="Rast P."/>
            <person name="Oberbeckmann S."/>
            <person name="Bunk B."/>
            <person name="Jeske O."/>
            <person name="Meyerdierks A."/>
            <person name="Storesund J.E."/>
            <person name="Kallscheuer N."/>
            <person name="Luecker S."/>
            <person name="Lage O.M."/>
            <person name="Pohl T."/>
            <person name="Merkel B.J."/>
            <person name="Hornburger P."/>
            <person name="Mueller R.-W."/>
            <person name="Bruemmer F."/>
            <person name="Labrenz M."/>
            <person name="Spormann A.M."/>
            <person name="Op den Camp H."/>
            <person name="Overmann J."/>
            <person name="Amann R."/>
            <person name="Jetten M.S.M."/>
            <person name="Mascher T."/>
            <person name="Medema M.H."/>
            <person name="Devos D.P."/>
            <person name="Kaster A.-K."/>
            <person name="Ovreas L."/>
            <person name="Rohde M."/>
            <person name="Galperin M.Y."/>
            <person name="Jogler C."/>
        </authorList>
    </citation>
    <scope>NUCLEOTIDE SEQUENCE [LARGE SCALE GENOMIC DNA]</scope>
    <source>
        <strain evidence="9 10">Mal48</strain>
    </source>
</reference>
<gene>
    <name evidence="7 9" type="primary">trmH</name>
    <name evidence="9" type="ORF">Mal48_28620</name>
</gene>
<dbReference type="GO" id="GO:0141100">
    <property type="term" value="F:tRNA (guanine(18)-2'-O)-methyltransferase activity"/>
    <property type="evidence" value="ECO:0007669"/>
    <property type="project" value="UniProtKB-UniRule"/>
</dbReference>
<evidence type="ECO:0000256" key="2">
    <source>
        <dbReference type="ARBA" id="ARBA00022603"/>
    </source>
</evidence>
<dbReference type="EMBL" id="CP036267">
    <property type="protein sequence ID" value="QDT33608.1"/>
    <property type="molecule type" value="Genomic_DNA"/>
</dbReference>
<dbReference type="PANTHER" id="PTHR43453">
    <property type="entry name" value="RRNA METHYLASE-LIKE"/>
    <property type="match status" value="1"/>
</dbReference>
<dbReference type="InterPro" id="IPR029028">
    <property type="entry name" value="Alpha/beta_knot_MTases"/>
</dbReference>
<feature type="binding site" evidence="7">
    <location>
        <position position="114"/>
    </location>
    <ligand>
        <name>S-adenosyl-L-methionine</name>
        <dbReference type="ChEBI" id="CHEBI:59789"/>
    </ligand>
</feature>
<comment type="similarity">
    <text evidence="7">Belongs to the class IV-like SAM-binding methyltransferase superfamily. RNA methyltransferase TrmH family.</text>
</comment>
<dbReference type="OrthoDB" id="9794400at2"/>
<keyword evidence="6 7" id="KW-0694">RNA-binding</keyword>
<dbReference type="RefSeq" id="WP_145200160.1">
    <property type="nucleotide sequence ID" value="NZ_CP036267.1"/>
</dbReference>
<dbReference type="EC" id="2.1.1.34" evidence="7"/>
<keyword evidence="5 7" id="KW-0819">tRNA processing</keyword>
<feature type="binding site" evidence="7">
    <location>
        <position position="159"/>
    </location>
    <ligand>
        <name>S-adenosyl-L-methionine</name>
        <dbReference type="ChEBI" id="CHEBI:59789"/>
    </ligand>
</feature>
<dbReference type="InterPro" id="IPR033671">
    <property type="entry name" value="TrmH"/>
</dbReference>
<dbReference type="GO" id="GO:0002938">
    <property type="term" value="P:tRNA guanine ribose methylation"/>
    <property type="evidence" value="ECO:0007669"/>
    <property type="project" value="UniProtKB-UniRule"/>
</dbReference>
<evidence type="ECO:0000256" key="6">
    <source>
        <dbReference type="ARBA" id="ARBA00022884"/>
    </source>
</evidence>
<dbReference type="InterPro" id="IPR001537">
    <property type="entry name" value="SpoU_MeTrfase"/>
</dbReference>
<keyword evidence="10" id="KW-1185">Reference proteome</keyword>
<organism evidence="9 10">
    <name type="scientific">Thalassoglobus polymorphus</name>
    <dbReference type="NCBI Taxonomy" id="2527994"/>
    <lineage>
        <taxon>Bacteria</taxon>
        <taxon>Pseudomonadati</taxon>
        <taxon>Planctomycetota</taxon>
        <taxon>Planctomycetia</taxon>
        <taxon>Planctomycetales</taxon>
        <taxon>Planctomycetaceae</taxon>
        <taxon>Thalassoglobus</taxon>
    </lineage>
</organism>
<evidence type="ECO:0000313" key="10">
    <source>
        <dbReference type="Proteomes" id="UP000315724"/>
    </source>
</evidence>
<dbReference type="CDD" id="cd18092">
    <property type="entry name" value="SpoU-like_TrmH"/>
    <property type="match status" value="1"/>
</dbReference>
<dbReference type="HAMAP" id="MF_02060">
    <property type="entry name" value="tRNA_methyltr_TrmH"/>
    <property type="match status" value="1"/>
</dbReference>
<keyword evidence="1 7" id="KW-0820">tRNA-binding</keyword>
<dbReference type="Pfam" id="PF00588">
    <property type="entry name" value="SpoU_methylase"/>
    <property type="match status" value="1"/>
</dbReference>
<sequence length="229" mass="26375">MTEYERALQEHLQQFLTPERQAKFAATLSNRTRQITVVLVDLYQEHNASAILRSCEAFGVQDVYVVESTHKFSTKRDIAMGTDRWLTLHRFEGENSLNRCFEELKSRNFQTAATVVNEKSLPVSAIEFQQEKPLALFFGTEKEGLPPEVIERVDICTHIPMFGFVESFNVSVAAALSLHVLTEKLKQSEIEWELRPNELEDLYLEWTRKSVSNCGAIEKRFKRELEASS</sequence>
<evidence type="ECO:0000313" key="9">
    <source>
        <dbReference type="EMBL" id="QDT33608.1"/>
    </source>
</evidence>
<dbReference type="Gene3D" id="3.40.1280.10">
    <property type="match status" value="1"/>
</dbReference>
<keyword evidence="3 7" id="KW-0808">Transferase</keyword>
<evidence type="ECO:0000256" key="3">
    <source>
        <dbReference type="ARBA" id="ARBA00022679"/>
    </source>
</evidence>
<dbReference type="KEGG" id="tpol:Mal48_28620"/>
<keyword evidence="4 7" id="KW-0949">S-adenosyl-L-methionine</keyword>
<evidence type="ECO:0000256" key="1">
    <source>
        <dbReference type="ARBA" id="ARBA00022555"/>
    </source>
</evidence>
<evidence type="ECO:0000259" key="8">
    <source>
        <dbReference type="Pfam" id="PF00588"/>
    </source>
</evidence>